<accession>A0A4S8K1Z3</accession>
<reference evidence="1 2" key="1">
    <citation type="journal article" date="2019" name="Nat. Plants">
        <title>Genome sequencing of Musa balbisiana reveals subgenome evolution and function divergence in polyploid bananas.</title>
        <authorList>
            <person name="Yao X."/>
        </authorList>
    </citation>
    <scope>NUCLEOTIDE SEQUENCE [LARGE SCALE GENOMIC DNA]</scope>
    <source>
        <strain evidence="2">cv. DH-PKW</strain>
        <tissue evidence="1">Leaves</tissue>
    </source>
</reference>
<name>A0A4S8K1Z3_MUSBA</name>
<comment type="caution">
    <text evidence="1">The sequence shown here is derived from an EMBL/GenBank/DDBJ whole genome shotgun (WGS) entry which is preliminary data.</text>
</comment>
<sequence length="101" mass="11332">MGDEKRCGPRRLRIRGERTTMVPLGMGCCDHHVGMGRMECRETGGTGIGMLGLEGGCPWTSIFEPGLGRIPGCRWLRIRMSMMGVKRTKKPILWFDVLRPV</sequence>
<proteinExistence type="predicted"/>
<gene>
    <name evidence="1" type="ORF">C4D60_Mb08t06810</name>
</gene>
<organism evidence="1 2">
    <name type="scientific">Musa balbisiana</name>
    <name type="common">Banana</name>
    <dbReference type="NCBI Taxonomy" id="52838"/>
    <lineage>
        <taxon>Eukaryota</taxon>
        <taxon>Viridiplantae</taxon>
        <taxon>Streptophyta</taxon>
        <taxon>Embryophyta</taxon>
        <taxon>Tracheophyta</taxon>
        <taxon>Spermatophyta</taxon>
        <taxon>Magnoliopsida</taxon>
        <taxon>Liliopsida</taxon>
        <taxon>Zingiberales</taxon>
        <taxon>Musaceae</taxon>
        <taxon>Musa</taxon>
    </lineage>
</organism>
<dbReference type="EMBL" id="PYDT01000002">
    <property type="protein sequence ID" value="THU68718.1"/>
    <property type="molecule type" value="Genomic_DNA"/>
</dbReference>
<protein>
    <submittedName>
        <fullName evidence="1">Uncharacterized protein</fullName>
    </submittedName>
</protein>
<evidence type="ECO:0000313" key="2">
    <source>
        <dbReference type="Proteomes" id="UP000317650"/>
    </source>
</evidence>
<dbReference type="Proteomes" id="UP000317650">
    <property type="component" value="Chromosome 8"/>
</dbReference>
<keyword evidence="2" id="KW-1185">Reference proteome</keyword>
<evidence type="ECO:0000313" key="1">
    <source>
        <dbReference type="EMBL" id="THU68718.1"/>
    </source>
</evidence>
<dbReference type="AlphaFoldDB" id="A0A4S8K1Z3"/>